<protein>
    <submittedName>
        <fullName evidence="3">Flagellar hook-length control protein FliK</fullName>
    </submittedName>
</protein>
<accession>A0A942ICL8</accession>
<dbReference type="Pfam" id="PF02120">
    <property type="entry name" value="Flg_hook"/>
    <property type="match status" value="1"/>
</dbReference>
<name>A0A942ICL8_9HYPH</name>
<dbReference type="RefSeq" id="WP_212656934.1">
    <property type="nucleotide sequence ID" value="NZ_JAGXTP010000001.1"/>
</dbReference>
<keyword evidence="3" id="KW-0969">Cilium</keyword>
<feature type="compositionally biased region" description="Low complexity" evidence="1">
    <location>
        <begin position="284"/>
        <end position="301"/>
    </location>
</feature>
<keyword evidence="3" id="KW-0966">Cell projection</keyword>
<dbReference type="EMBL" id="JAGXTP010000001">
    <property type="protein sequence ID" value="MBS3847300.1"/>
    <property type="molecule type" value="Genomic_DNA"/>
</dbReference>
<dbReference type="AlphaFoldDB" id="A0A942ICL8"/>
<comment type="caution">
    <text evidence="3">The sequence shown here is derived from an EMBL/GenBank/DDBJ whole genome shotgun (WGS) entry which is preliminary data.</text>
</comment>
<evidence type="ECO:0000256" key="1">
    <source>
        <dbReference type="SAM" id="MobiDB-lite"/>
    </source>
</evidence>
<proteinExistence type="predicted"/>
<dbReference type="CDD" id="cd17470">
    <property type="entry name" value="T3SS_Flik_C"/>
    <property type="match status" value="1"/>
</dbReference>
<dbReference type="Proteomes" id="UP000678281">
    <property type="component" value="Unassembled WGS sequence"/>
</dbReference>
<organism evidence="3 4">
    <name type="scientific">Devosia litorisediminis</name>
    <dbReference type="NCBI Taxonomy" id="2829817"/>
    <lineage>
        <taxon>Bacteria</taxon>
        <taxon>Pseudomonadati</taxon>
        <taxon>Pseudomonadota</taxon>
        <taxon>Alphaproteobacteria</taxon>
        <taxon>Hyphomicrobiales</taxon>
        <taxon>Devosiaceae</taxon>
        <taxon>Devosia</taxon>
    </lineage>
</organism>
<evidence type="ECO:0000313" key="3">
    <source>
        <dbReference type="EMBL" id="MBS3847300.1"/>
    </source>
</evidence>
<dbReference type="InterPro" id="IPR021136">
    <property type="entry name" value="Flagellar_hook_control-like_C"/>
</dbReference>
<feature type="domain" description="Flagellar hook-length control protein-like C-terminal" evidence="2">
    <location>
        <begin position="400"/>
        <end position="470"/>
    </location>
</feature>
<keyword evidence="3" id="KW-0282">Flagellum</keyword>
<evidence type="ECO:0000313" key="4">
    <source>
        <dbReference type="Proteomes" id="UP000678281"/>
    </source>
</evidence>
<dbReference type="InterPro" id="IPR038610">
    <property type="entry name" value="FliK-like_C_sf"/>
</dbReference>
<evidence type="ECO:0000259" key="2">
    <source>
        <dbReference type="Pfam" id="PF02120"/>
    </source>
</evidence>
<feature type="region of interest" description="Disordered" evidence="1">
    <location>
        <begin position="476"/>
        <end position="510"/>
    </location>
</feature>
<dbReference type="Gene3D" id="3.30.750.140">
    <property type="match status" value="1"/>
</dbReference>
<keyword evidence="4" id="KW-1185">Reference proteome</keyword>
<feature type="region of interest" description="Disordered" evidence="1">
    <location>
        <begin position="280"/>
        <end position="364"/>
    </location>
</feature>
<feature type="compositionally biased region" description="Basic and acidic residues" evidence="1">
    <location>
        <begin position="321"/>
        <end position="337"/>
    </location>
</feature>
<feature type="compositionally biased region" description="Low complexity" evidence="1">
    <location>
        <begin position="338"/>
        <end position="350"/>
    </location>
</feature>
<reference evidence="3" key="1">
    <citation type="submission" date="2021-04" db="EMBL/GenBank/DDBJ databases">
        <title>Devosia litorisediminis sp. nov., isolated from a sand dune.</title>
        <authorList>
            <person name="Park S."/>
            <person name="Yoon J.-H."/>
        </authorList>
    </citation>
    <scope>NUCLEOTIDE SEQUENCE</scope>
    <source>
        <strain evidence="3">BSSL-BM10</strain>
    </source>
</reference>
<sequence>MASHLTVTSKAPAGITTTKALNAQGTAETEPGVMGAFAAMLGGGDKAADTKADGGAKPTLSLSAVADLIKGIGWGKDTQAGGEDPEAVAAVIDATAPIETTDEAKALLTDLVNSLANLKQAIDAGETVDPELLTHINEALEGLSAKFNIDLSATAGLDDLTALTTAIVDGDGNAAAQLTQALAPLAQTMLAGEVGPAASAELSAIVKSVSEKLVALLQQLNSGAVSADDLAAMGLQADDSFDADLQAALAKLVNPAPKLETSAATQSLAAPALKLTEPTLTGKADASGTTAPAATSETTEGAEADIKLTAAATGNQSDAETGDRAGDKPAEDKKPIDAKAPAATPVAAATDAERAEAQAATQAAPQAVRIDAVATRAVQPGYQTSQQQLNLPQLAFELVRQVNEGNTRFQMRLDPPELGRIDVRLDIDKGGQINARLVVEKSETLDLMQRDQRALEKALQQAGLDGAKTNLEFSLKQNPFSGGQQQGRDDQGQKFSLNGMGAGDIEEAPPPTVNLYRGSLTASGVNIIA</sequence>
<gene>
    <name evidence="3" type="ORF">KD146_01195</name>
</gene>